<reference evidence="8 9" key="1">
    <citation type="journal article" date="2021" name="Sci. Rep.">
        <title>Genome sequencing of the multicellular alga Astrephomene provides insights into convergent evolution of germ-soma differentiation.</title>
        <authorList>
            <person name="Yamashita S."/>
            <person name="Yamamoto K."/>
            <person name="Matsuzaki R."/>
            <person name="Suzuki S."/>
            <person name="Yamaguchi H."/>
            <person name="Hirooka S."/>
            <person name="Minakuchi Y."/>
            <person name="Miyagishima S."/>
            <person name="Kawachi M."/>
            <person name="Toyoda A."/>
            <person name="Nozaki H."/>
        </authorList>
    </citation>
    <scope>NUCLEOTIDE SEQUENCE [LARGE SCALE GENOMIC DNA]</scope>
    <source>
        <strain evidence="8 9">NIES-4017</strain>
    </source>
</reference>
<sequence>MAAGTCSGAGCVGMLDIVADSINQAKLGPSTVQRHASKANSCGGGAGSGSVRAGGLYANSPLYGSGFSSAAGSGRYRRGVASGSAHGGGGGTGGGAGSSHVGGGGGSGRHIVPPRSRPGKWDEVKLWQLGYRQELPRRFTMLNNMAICTSVLSFFAIVDMYGTQGLAYGGPVSVVWGWAISAVFSIAVALSLAELLSAYPTSGGIYYWCWVMAPVRHRTLVCWMAG</sequence>
<feature type="compositionally biased region" description="Gly residues" evidence="6">
    <location>
        <begin position="85"/>
        <end position="108"/>
    </location>
</feature>
<evidence type="ECO:0000256" key="5">
    <source>
        <dbReference type="ARBA" id="ARBA00023136"/>
    </source>
</evidence>
<keyword evidence="3 7" id="KW-0812">Transmembrane</keyword>
<keyword evidence="4 7" id="KW-1133">Transmembrane helix</keyword>
<proteinExistence type="predicted"/>
<feature type="non-terminal residue" evidence="8">
    <location>
        <position position="1"/>
    </location>
</feature>
<dbReference type="GO" id="GO:0006865">
    <property type="term" value="P:amino acid transport"/>
    <property type="evidence" value="ECO:0007669"/>
    <property type="project" value="InterPro"/>
</dbReference>
<dbReference type="AlphaFoldDB" id="A0AAD3DKV9"/>
<evidence type="ECO:0000256" key="1">
    <source>
        <dbReference type="ARBA" id="ARBA00004141"/>
    </source>
</evidence>
<dbReference type="InterPro" id="IPR004840">
    <property type="entry name" value="Amino_acid_permease_CS"/>
</dbReference>
<evidence type="ECO:0000256" key="3">
    <source>
        <dbReference type="ARBA" id="ARBA00022692"/>
    </source>
</evidence>
<keyword evidence="5 7" id="KW-0472">Membrane</keyword>
<dbReference type="InterPro" id="IPR002293">
    <property type="entry name" value="AA/rel_permease1"/>
</dbReference>
<evidence type="ECO:0000256" key="4">
    <source>
        <dbReference type="ARBA" id="ARBA00022989"/>
    </source>
</evidence>
<evidence type="ECO:0000256" key="6">
    <source>
        <dbReference type="SAM" id="MobiDB-lite"/>
    </source>
</evidence>
<comment type="caution">
    <text evidence="8">The sequence shown here is derived from an EMBL/GenBank/DDBJ whole genome shotgun (WGS) entry which is preliminary data.</text>
</comment>
<keyword evidence="2" id="KW-0813">Transport</keyword>
<dbReference type="PANTHER" id="PTHR45649:SF26">
    <property type="entry name" value="OS04G0435100 PROTEIN"/>
    <property type="match status" value="1"/>
</dbReference>
<evidence type="ECO:0000256" key="2">
    <source>
        <dbReference type="ARBA" id="ARBA00022448"/>
    </source>
</evidence>
<comment type="subcellular location">
    <subcellularLocation>
        <location evidence="1">Membrane</location>
        <topology evidence="1">Multi-pass membrane protein</topology>
    </subcellularLocation>
</comment>
<evidence type="ECO:0000313" key="9">
    <source>
        <dbReference type="Proteomes" id="UP001054857"/>
    </source>
</evidence>
<evidence type="ECO:0000256" key="7">
    <source>
        <dbReference type="SAM" id="Phobius"/>
    </source>
</evidence>
<organism evidence="8 9">
    <name type="scientific">Astrephomene gubernaculifera</name>
    <dbReference type="NCBI Taxonomy" id="47775"/>
    <lineage>
        <taxon>Eukaryota</taxon>
        <taxon>Viridiplantae</taxon>
        <taxon>Chlorophyta</taxon>
        <taxon>core chlorophytes</taxon>
        <taxon>Chlorophyceae</taxon>
        <taxon>CS clade</taxon>
        <taxon>Chlamydomonadales</taxon>
        <taxon>Astrephomenaceae</taxon>
        <taxon>Astrephomene</taxon>
    </lineage>
</organism>
<dbReference type="PROSITE" id="PS00218">
    <property type="entry name" value="AMINO_ACID_PERMEASE_1"/>
    <property type="match status" value="1"/>
</dbReference>
<feature type="transmembrane region" description="Helical" evidence="7">
    <location>
        <begin position="142"/>
        <end position="163"/>
    </location>
</feature>
<dbReference type="GO" id="GO:0016020">
    <property type="term" value="C:membrane"/>
    <property type="evidence" value="ECO:0007669"/>
    <property type="project" value="UniProtKB-SubCell"/>
</dbReference>
<gene>
    <name evidence="8" type="ORF">Agub_g2500</name>
</gene>
<keyword evidence="9" id="KW-1185">Reference proteome</keyword>
<feature type="transmembrane region" description="Helical" evidence="7">
    <location>
        <begin position="175"/>
        <end position="196"/>
    </location>
</feature>
<dbReference type="GO" id="GO:0022857">
    <property type="term" value="F:transmembrane transporter activity"/>
    <property type="evidence" value="ECO:0007669"/>
    <property type="project" value="InterPro"/>
</dbReference>
<evidence type="ECO:0000313" key="8">
    <source>
        <dbReference type="EMBL" id="GFR41746.1"/>
    </source>
</evidence>
<name>A0AAD3DKV9_9CHLO</name>
<feature type="region of interest" description="Disordered" evidence="6">
    <location>
        <begin position="81"/>
        <end position="117"/>
    </location>
</feature>
<dbReference type="Gene3D" id="1.20.1740.10">
    <property type="entry name" value="Amino acid/polyamine transporter I"/>
    <property type="match status" value="1"/>
</dbReference>
<accession>A0AAD3DKV9</accession>
<dbReference type="PANTHER" id="PTHR45649">
    <property type="entry name" value="AMINO-ACID PERMEASE BAT1"/>
    <property type="match status" value="1"/>
</dbReference>
<dbReference type="Pfam" id="PF13520">
    <property type="entry name" value="AA_permease_2"/>
    <property type="match status" value="1"/>
</dbReference>
<dbReference type="EMBL" id="BMAR01000002">
    <property type="protein sequence ID" value="GFR41746.1"/>
    <property type="molecule type" value="Genomic_DNA"/>
</dbReference>
<dbReference type="Proteomes" id="UP001054857">
    <property type="component" value="Unassembled WGS sequence"/>
</dbReference>
<protein>
    <submittedName>
        <fullName evidence="8">Uncharacterized protein</fullName>
    </submittedName>
</protein>